<keyword evidence="2" id="KW-0560">Oxidoreductase</keyword>
<dbReference type="GO" id="GO:0016491">
    <property type="term" value="F:oxidoreductase activity"/>
    <property type="evidence" value="ECO:0007669"/>
    <property type="project" value="UniProtKB-KW"/>
</dbReference>
<proteinExistence type="inferred from homology"/>
<dbReference type="RefSeq" id="WP_141642507.1">
    <property type="nucleotide sequence ID" value="NZ_VIFM01000035.1"/>
</dbReference>
<dbReference type="AlphaFoldDB" id="A0A540X3E1"/>
<evidence type="ECO:0000259" key="3">
    <source>
        <dbReference type="SMART" id="SM00822"/>
    </source>
</evidence>
<gene>
    <name evidence="4" type="ORF">FJV41_11565</name>
</gene>
<dbReference type="PANTHER" id="PTHR43639">
    <property type="entry name" value="OXIDOREDUCTASE, SHORT-CHAIN DEHYDROGENASE/REDUCTASE FAMILY (AFU_ORTHOLOGUE AFUA_5G02870)"/>
    <property type="match status" value="1"/>
</dbReference>
<accession>A0A540X3E1</accession>
<dbReference type="SMART" id="SM00822">
    <property type="entry name" value="PKS_KR"/>
    <property type="match status" value="1"/>
</dbReference>
<dbReference type="Pfam" id="PF13561">
    <property type="entry name" value="adh_short_C2"/>
    <property type="match status" value="1"/>
</dbReference>
<dbReference type="FunFam" id="3.40.50.720:FF:000084">
    <property type="entry name" value="Short-chain dehydrogenase reductase"/>
    <property type="match status" value="1"/>
</dbReference>
<reference evidence="4 5" key="1">
    <citation type="submission" date="2019-06" db="EMBL/GenBank/DDBJ databases">
        <authorList>
            <person name="Livingstone P."/>
            <person name="Whitworth D."/>
        </authorList>
    </citation>
    <scope>NUCLEOTIDE SEQUENCE [LARGE SCALE GENOMIC DNA]</scope>
    <source>
        <strain evidence="4 5">AM401</strain>
    </source>
</reference>
<dbReference type="PRINTS" id="PR00080">
    <property type="entry name" value="SDRFAMILY"/>
</dbReference>
<comment type="caution">
    <text evidence="4">The sequence shown here is derived from an EMBL/GenBank/DDBJ whole genome shotgun (WGS) entry which is preliminary data.</text>
</comment>
<sequence length="252" mass="25776">MTKTRKNLEGRVALITGGSRGLGAAIARALADEGADVAISYASSETKAQALVEELKTRGVRAAALKADQASPQQVEALVNEVARRFGRLDVLVNNAGIFHTAVVGDPASDLEALEHQFSVNVHGVVAAVRSAVPLLREGGRIISIGSGIASHTPFAGLGDYAATKAAIAAYTRGWARDLGPRGITVNLIQPGPIDTDMNPATGASAPVQRAGTALGRYGQPEEIAAAVAFLASPQASFVTGATLDVDGGFNA</sequence>
<dbReference type="Proteomes" id="UP000315369">
    <property type="component" value="Unassembled WGS sequence"/>
</dbReference>
<dbReference type="EMBL" id="VIFM01000035">
    <property type="protein sequence ID" value="TQF15787.1"/>
    <property type="molecule type" value="Genomic_DNA"/>
</dbReference>
<evidence type="ECO:0000313" key="5">
    <source>
        <dbReference type="Proteomes" id="UP000315369"/>
    </source>
</evidence>
<dbReference type="OrthoDB" id="286404at2"/>
<organism evidence="4 5">
    <name type="scientific">Myxococcus llanfairpwllgwyngyllgogerychwyrndrobwllllantysiliogogogochensis</name>
    <dbReference type="NCBI Taxonomy" id="2590453"/>
    <lineage>
        <taxon>Bacteria</taxon>
        <taxon>Pseudomonadati</taxon>
        <taxon>Myxococcota</taxon>
        <taxon>Myxococcia</taxon>
        <taxon>Myxococcales</taxon>
        <taxon>Cystobacterineae</taxon>
        <taxon>Myxococcaceae</taxon>
        <taxon>Myxococcus</taxon>
    </lineage>
</organism>
<name>A0A540X3E1_9BACT</name>
<dbReference type="InterPro" id="IPR057326">
    <property type="entry name" value="KR_dom"/>
</dbReference>
<evidence type="ECO:0000256" key="2">
    <source>
        <dbReference type="ARBA" id="ARBA00023002"/>
    </source>
</evidence>
<dbReference type="Gene3D" id="3.40.50.720">
    <property type="entry name" value="NAD(P)-binding Rossmann-like Domain"/>
    <property type="match status" value="1"/>
</dbReference>
<keyword evidence="5" id="KW-1185">Reference proteome</keyword>
<dbReference type="PANTHER" id="PTHR43639:SF1">
    <property type="entry name" value="SHORT-CHAIN DEHYDROGENASE_REDUCTASE FAMILY PROTEIN"/>
    <property type="match status" value="1"/>
</dbReference>
<protein>
    <submittedName>
        <fullName evidence="4">SDR family oxidoreductase</fullName>
    </submittedName>
</protein>
<dbReference type="SUPFAM" id="SSF51735">
    <property type="entry name" value="NAD(P)-binding Rossmann-fold domains"/>
    <property type="match status" value="1"/>
</dbReference>
<feature type="domain" description="Ketoreductase" evidence="3">
    <location>
        <begin position="11"/>
        <end position="197"/>
    </location>
</feature>
<evidence type="ECO:0000313" key="4">
    <source>
        <dbReference type="EMBL" id="TQF15787.1"/>
    </source>
</evidence>
<evidence type="ECO:0000256" key="1">
    <source>
        <dbReference type="ARBA" id="ARBA00006484"/>
    </source>
</evidence>
<dbReference type="PRINTS" id="PR00081">
    <property type="entry name" value="GDHRDH"/>
</dbReference>
<comment type="similarity">
    <text evidence="1">Belongs to the short-chain dehydrogenases/reductases (SDR) family.</text>
</comment>
<dbReference type="InterPro" id="IPR036291">
    <property type="entry name" value="NAD(P)-bd_dom_sf"/>
</dbReference>
<dbReference type="InterPro" id="IPR002347">
    <property type="entry name" value="SDR_fam"/>
</dbReference>